<protein>
    <submittedName>
        <fullName evidence="1">Uncharacterized protein</fullName>
    </submittedName>
</protein>
<dbReference type="Proteomes" id="UP000821865">
    <property type="component" value="Chromosome 3"/>
</dbReference>
<proteinExistence type="predicted"/>
<keyword evidence="2" id="KW-1185">Reference proteome</keyword>
<reference evidence="1" key="1">
    <citation type="submission" date="2020-05" db="EMBL/GenBank/DDBJ databases">
        <title>Large-scale comparative analyses of tick genomes elucidate their genetic diversity and vector capacities.</title>
        <authorList>
            <person name="Jia N."/>
            <person name="Wang J."/>
            <person name="Shi W."/>
            <person name="Du L."/>
            <person name="Sun Y."/>
            <person name="Zhan W."/>
            <person name="Jiang J."/>
            <person name="Wang Q."/>
            <person name="Zhang B."/>
            <person name="Ji P."/>
            <person name="Sakyi L.B."/>
            <person name="Cui X."/>
            <person name="Yuan T."/>
            <person name="Jiang B."/>
            <person name="Yang W."/>
            <person name="Lam T.T.-Y."/>
            <person name="Chang Q."/>
            <person name="Ding S."/>
            <person name="Wang X."/>
            <person name="Zhu J."/>
            <person name="Ruan X."/>
            <person name="Zhao L."/>
            <person name="Wei J."/>
            <person name="Que T."/>
            <person name="Du C."/>
            <person name="Cheng J."/>
            <person name="Dai P."/>
            <person name="Han X."/>
            <person name="Huang E."/>
            <person name="Gao Y."/>
            <person name="Liu J."/>
            <person name="Shao H."/>
            <person name="Ye R."/>
            <person name="Li L."/>
            <person name="Wei W."/>
            <person name="Wang X."/>
            <person name="Wang C."/>
            <person name="Yang T."/>
            <person name="Huo Q."/>
            <person name="Li W."/>
            <person name="Guo W."/>
            <person name="Chen H."/>
            <person name="Zhou L."/>
            <person name="Ni X."/>
            <person name="Tian J."/>
            <person name="Zhou Y."/>
            <person name="Sheng Y."/>
            <person name="Liu T."/>
            <person name="Pan Y."/>
            <person name="Xia L."/>
            <person name="Li J."/>
            <person name="Zhao F."/>
            <person name="Cao W."/>
        </authorList>
    </citation>
    <scope>NUCLEOTIDE SEQUENCE</scope>
    <source>
        <strain evidence="1">Dsil-2018</strain>
    </source>
</reference>
<name>A0ACB8D3S4_DERSI</name>
<organism evidence="1 2">
    <name type="scientific">Dermacentor silvarum</name>
    <name type="common">Tick</name>
    <dbReference type="NCBI Taxonomy" id="543639"/>
    <lineage>
        <taxon>Eukaryota</taxon>
        <taxon>Metazoa</taxon>
        <taxon>Ecdysozoa</taxon>
        <taxon>Arthropoda</taxon>
        <taxon>Chelicerata</taxon>
        <taxon>Arachnida</taxon>
        <taxon>Acari</taxon>
        <taxon>Parasitiformes</taxon>
        <taxon>Ixodida</taxon>
        <taxon>Ixodoidea</taxon>
        <taxon>Ixodidae</taxon>
        <taxon>Rhipicephalinae</taxon>
        <taxon>Dermacentor</taxon>
    </lineage>
</organism>
<dbReference type="EMBL" id="CM023472">
    <property type="protein sequence ID" value="KAH7958993.1"/>
    <property type="molecule type" value="Genomic_DNA"/>
</dbReference>
<evidence type="ECO:0000313" key="2">
    <source>
        <dbReference type="Proteomes" id="UP000821865"/>
    </source>
</evidence>
<sequence length="350" mass="36962">MVEAVMAVETQADAQVMEVESGASAKRPRDEAGNEVEKPIASSGDEPPTKTVMKAGLQTGRRMSFKPKPTGQHVDEAVDTEQQEQVEGTVAMPNREEESPPDPGAASTPPEHEDMDTHTGLANLQAGKRPRDQTNSLATTQDSSGGDEPPPKAPAQPSTPSSCPEGERNKQQVAVTSKDRHEPAKGVDSASTGRDAPPDMQPPVSVTESVEECMDVSRDGASSMAGKRAHERTVDSEQQRDDGGGGEPPTKTPVQTSDGKGKEETAIELATPGASTAEHGPATAMMDVADPSANCAATKRARDVTSTQEDDLDNETQDEPPQKTQASRRASIRPKPNIPPDRRTAAEPPT</sequence>
<evidence type="ECO:0000313" key="1">
    <source>
        <dbReference type="EMBL" id="KAH7958993.1"/>
    </source>
</evidence>
<accession>A0ACB8D3S4</accession>
<gene>
    <name evidence="1" type="ORF">HPB49_007068</name>
</gene>
<comment type="caution">
    <text evidence="1">The sequence shown here is derived from an EMBL/GenBank/DDBJ whole genome shotgun (WGS) entry which is preliminary data.</text>
</comment>